<accession>A0A1B9BVH9</accession>
<dbReference type="Proteomes" id="UP000093129">
    <property type="component" value="Unassembled WGS sequence"/>
</dbReference>
<protein>
    <submittedName>
        <fullName evidence="1">Uncharacterized protein</fullName>
    </submittedName>
</protein>
<evidence type="ECO:0000313" key="1">
    <source>
        <dbReference type="EMBL" id="OCB01673.1"/>
    </source>
</evidence>
<organism evidence="1 2">
    <name type="scientific">Acidithiobacillus ferrivorans</name>
    <dbReference type="NCBI Taxonomy" id="160808"/>
    <lineage>
        <taxon>Bacteria</taxon>
        <taxon>Pseudomonadati</taxon>
        <taxon>Pseudomonadota</taxon>
        <taxon>Acidithiobacillia</taxon>
        <taxon>Acidithiobacillales</taxon>
        <taxon>Acidithiobacillaceae</taxon>
        <taxon>Acidithiobacillus</taxon>
    </lineage>
</organism>
<comment type="caution">
    <text evidence="1">The sequence shown here is derived from an EMBL/GenBank/DDBJ whole genome shotgun (WGS) entry which is preliminary data.</text>
</comment>
<gene>
    <name evidence="1" type="ORF">BBC27_02895</name>
</gene>
<name>A0A1B9BVH9_9PROT</name>
<evidence type="ECO:0000313" key="2">
    <source>
        <dbReference type="Proteomes" id="UP000093129"/>
    </source>
</evidence>
<dbReference type="AlphaFoldDB" id="A0A1B9BVH9"/>
<reference evidence="1 2" key="1">
    <citation type="submission" date="2016-07" db="EMBL/GenBank/DDBJ databases">
        <title>Draft genome of a psychrotolerant acidophile Acidithiobacillus ferrivorans strain YL15.</title>
        <authorList>
            <person name="Peng T."/>
            <person name="Ma L."/>
            <person name="Nan M."/>
            <person name="An N."/>
            <person name="Wang M."/>
            <person name="Qiu G."/>
            <person name="Zeng W."/>
        </authorList>
    </citation>
    <scope>NUCLEOTIDE SEQUENCE [LARGE SCALE GENOMIC DNA]</scope>
    <source>
        <strain evidence="1 2">YL15</strain>
    </source>
</reference>
<dbReference type="EMBL" id="MASQ01000129">
    <property type="protein sequence ID" value="OCB01673.1"/>
    <property type="molecule type" value="Genomic_DNA"/>
</dbReference>
<sequence length="68" mass="7503">MLHLLPPDGLMGYPMQNMGLTTWKGTDTLKSDMGVAKIYLSEEELRAQQSGRAVALHLMIARMGRITG</sequence>
<proteinExistence type="predicted"/>